<keyword evidence="1" id="KW-0413">Isomerase</keyword>
<dbReference type="SUPFAM" id="SSF100950">
    <property type="entry name" value="NagB/RpiA/CoA transferase-like"/>
    <property type="match status" value="1"/>
</dbReference>
<feature type="non-terminal residue" evidence="1">
    <location>
        <position position="41"/>
    </location>
</feature>
<dbReference type="Gene3D" id="3.40.50.1360">
    <property type="match status" value="1"/>
</dbReference>
<proteinExistence type="predicted"/>
<accession>A0A6J4NHU8</accession>
<name>A0A6J4NHU8_9ACTN</name>
<sequence>MKTRQERLRAAACAAVDARVEPGMVVGLGTGSTASWAVRRI</sequence>
<dbReference type="AlphaFoldDB" id="A0A6J4NHU8"/>
<dbReference type="InterPro" id="IPR037171">
    <property type="entry name" value="NagB/RpiA_transferase-like"/>
</dbReference>
<dbReference type="GO" id="GO:0004751">
    <property type="term" value="F:ribose-5-phosphate isomerase activity"/>
    <property type="evidence" value="ECO:0007669"/>
    <property type="project" value="UniProtKB-EC"/>
</dbReference>
<protein>
    <submittedName>
        <fullName evidence="1">Ribose 5-phosphate isomerase A</fullName>
        <ecNumber evidence="1">5.3.1.6</ecNumber>
    </submittedName>
</protein>
<dbReference type="EC" id="5.3.1.6" evidence="1"/>
<dbReference type="EMBL" id="CADCUW010000056">
    <property type="protein sequence ID" value="CAA9388540.1"/>
    <property type="molecule type" value="Genomic_DNA"/>
</dbReference>
<gene>
    <name evidence="1" type="ORF">AVDCRST_MAG01-01-379</name>
</gene>
<reference evidence="1" key="1">
    <citation type="submission" date="2020-02" db="EMBL/GenBank/DDBJ databases">
        <authorList>
            <person name="Meier V. D."/>
        </authorList>
    </citation>
    <scope>NUCLEOTIDE SEQUENCE</scope>
    <source>
        <strain evidence="1">AVDCRST_MAG01</strain>
    </source>
</reference>
<organism evidence="1">
    <name type="scientific">uncultured Rubrobacteraceae bacterium</name>
    <dbReference type="NCBI Taxonomy" id="349277"/>
    <lineage>
        <taxon>Bacteria</taxon>
        <taxon>Bacillati</taxon>
        <taxon>Actinomycetota</taxon>
        <taxon>Rubrobacteria</taxon>
        <taxon>Rubrobacterales</taxon>
        <taxon>Rubrobacteraceae</taxon>
        <taxon>environmental samples</taxon>
    </lineage>
</organism>
<evidence type="ECO:0000313" key="1">
    <source>
        <dbReference type="EMBL" id="CAA9388540.1"/>
    </source>
</evidence>